<name>A0AAV1L357_9NEOP</name>
<dbReference type="AlphaFoldDB" id="A0AAV1L357"/>
<dbReference type="InterPro" id="IPR003598">
    <property type="entry name" value="Ig_sub2"/>
</dbReference>
<dbReference type="SUPFAM" id="SSF48726">
    <property type="entry name" value="Immunoglobulin"/>
    <property type="match status" value="2"/>
</dbReference>
<dbReference type="Pfam" id="PF07686">
    <property type="entry name" value="V-set"/>
    <property type="match status" value="1"/>
</dbReference>
<evidence type="ECO:0000259" key="2">
    <source>
        <dbReference type="PROSITE" id="PS50835"/>
    </source>
</evidence>
<dbReference type="InterPro" id="IPR007110">
    <property type="entry name" value="Ig-like_dom"/>
</dbReference>
<sequence length="450" mass="50783">MFCRKELKLIYATVVILLEAELLVNTKAMESQRSSITITQNSDDLKSLELCTTKNQQRLGSVFGNFTRHHKKGHRRRTTTSTTTSTQTTIVYTTIEDVEDSSDVYTTNAYSLSTQSTILKLPKPLRLSSLMLDKDYEEEVDNFDKIIKKEIKDVIVKERHHSKHYERNKKEIVIELDETSLSKSLNKIKKLYRDSTASAINKLNSKTSKNGIFLTDNCTTVVAQIGTTAILHCEVSDITENTVTWIRRKDYSLLSVGLVTYSADSRFFSAHGRHVKDWALHIRFATSADAGYYECQVPTHPPTSIFFKLVLVAAYAEIVGESEKIIHEGSMLKLICVVKRSTEPPSYVFWYFENRMINYDLNGVSVNNGRQTSELIIGKAEPRHAGNYTCVPANAKAASVTVHVVQSETPAAMQHGNSSVTKTRIHCFTQTLIALASLILIFKQNYQEFG</sequence>
<reference evidence="3 4" key="1">
    <citation type="submission" date="2023-11" db="EMBL/GenBank/DDBJ databases">
        <authorList>
            <person name="Hedman E."/>
            <person name="Englund M."/>
            <person name="Stromberg M."/>
            <person name="Nyberg Akerstrom W."/>
            <person name="Nylinder S."/>
            <person name="Jareborg N."/>
            <person name="Kallberg Y."/>
            <person name="Kronander E."/>
        </authorList>
    </citation>
    <scope>NUCLEOTIDE SEQUENCE [LARGE SCALE GENOMIC DNA]</scope>
</reference>
<evidence type="ECO:0000313" key="3">
    <source>
        <dbReference type="EMBL" id="CAK1589738.1"/>
    </source>
</evidence>
<gene>
    <name evidence="3" type="ORF">PARMNEM_LOCUS10191</name>
</gene>
<protein>
    <recommendedName>
        <fullName evidence="2">Ig-like domain-containing protein</fullName>
    </recommendedName>
</protein>
<dbReference type="PROSITE" id="PS50835">
    <property type="entry name" value="IG_LIKE"/>
    <property type="match status" value="2"/>
</dbReference>
<comment type="caution">
    <text evidence="3">The sequence shown here is derived from an EMBL/GenBank/DDBJ whole genome shotgun (WGS) entry which is preliminary data.</text>
</comment>
<evidence type="ECO:0000313" key="4">
    <source>
        <dbReference type="Proteomes" id="UP001314205"/>
    </source>
</evidence>
<dbReference type="InterPro" id="IPR036179">
    <property type="entry name" value="Ig-like_dom_sf"/>
</dbReference>
<keyword evidence="4" id="KW-1185">Reference proteome</keyword>
<dbReference type="Gene3D" id="2.60.40.10">
    <property type="entry name" value="Immunoglobulins"/>
    <property type="match status" value="2"/>
</dbReference>
<feature type="chain" id="PRO_5043572772" description="Ig-like domain-containing protein" evidence="1">
    <location>
        <begin position="29"/>
        <end position="450"/>
    </location>
</feature>
<evidence type="ECO:0000256" key="1">
    <source>
        <dbReference type="SAM" id="SignalP"/>
    </source>
</evidence>
<dbReference type="PANTHER" id="PTHR23279:SF2">
    <property type="entry name" value="DEFECTIVE PROBOSCIS EXTENSION RESPONSE 19, ISOFORM A"/>
    <property type="match status" value="1"/>
</dbReference>
<dbReference type="InterPro" id="IPR003599">
    <property type="entry name" value="Ig_sub"/>
</dbReference>
<feature type="signal peptide" evidence="1">
    <location>
        <begin position="1"/>
        <end position="28"/>
    </location>
</feature>
<organism evidence="3 4">
    <name type="scientific">Parnassius mnemosyne</name>
    <name type="common">clouded apollo</name>
    <dbReference type="NCBI Taxonomy" id="213953"/>
    <lineage>
        <taxon>Eukaryota</taxon>
        <taxon>Metazoa</taxon>
        <taxon>Ecdysozoa</taxon>
        <taxon>Arthropoda</taxon>
        <taxon>Hexapoda</taxon>
        <taxon>Insecta</taxon>
        <taxon>Pterygota</taxon>
        <taxon>Neoptera</taxon>
        <taxon>Endopterygota</taxon>
        <taxon>Lepidoptera</taxon>
        <taxon>Glossata</taxon>
        <taxon>Ditrysia</taxon>
        <taxon>Papilionoidea</taxon>
        <taxon>Papilionidae</taxon>
        <taxon>Parnassiinae</taxon>
        <taxon>Parnassini</taxon>
        <taxon>Parnassius</taxon>
        <taxon>Driopa</taxon>
    </lineage>
</organism>
<feature type="domain" description="Ig-like" evidence="2">
    <location>
        <begin position="226"/>
        <end position="297"/>
    </location>
</feature>
<proteinExistence type="predicted"/>
<dbReference type="SMART" id="SM00409">
    <property type="entry name" value="IG"/>
    <property type="match status" value="2"/>
</dbReference>
<dbReference type="SMART" id="SM00408">
    <property type="entry name" value="IGc2"/>
    <property type="match status" value="2"/>
</dbReference>
<dbReference type="EMBL" id="CAVLGL010000084">
    <property type="protein sequence ID" value="CAK1589738.1"/>
    <property type="molecule type" value="Genomic_DNA"/>
</dbReference>
<dbReference type="InterPro" id="IPR037448">
    <property type="entry name" value="Zig-8"/>
</dbReference>
<dbReference type="Proteomes" id="UP001314205">
    <property type="component" value="Unassembled WGS sequence"/>
</dbReference>
<accession>A0AAV1L357</accession>
<keyword evidence="1" id="KW-0732">Signal</keyword>
<dbReference type="GO" id="GO:0032589">
    <property type="term" value="C:neuron projection membrane"/>
    <property type="evidence" value="ECO:0007669"/>
    <property type="project" value="TreeGrafter"/>
</dbReference>
<dbReference type="InterPro" id="IPR013783">
    <property type="entry name" value="Ig-like_fold"/>
</dbReference>
<dbReference type="GO" id="GO:0050808">
    <property type="term" value="P:synapse organization"/>
    <property type="evidence" value="ECO:0007669"/>
    <property type="project" value="TreeGrafter"/>
</dbReference>
<dbReference type="InterPro" id="IPR013106">
    <property type="entry name" value="Ig_V-set"/>
</dbReference>
<dbReference type="Pfam" id="PF13927">
    <property type="entry name" value="Ig_3"/>
    <property type="match status" value="1"/>
</dbReference>
<dbReference type="PANTHER" id="PTHR23279">
    <property type="entry name" value="DEFECTIVE PROBOSCIS EXTENSION RESPONSE DPR -RELATED"/>
    <property type="match status" value="1"/>
</dbReference>
<feature type="domain" description="Ig-like" evidence="2">
    <location>
        <begin position="301"/>
        <end position="401"/>
    </location>
</feature>